<dbReference type="InterPro" id="IPR015943">
    <property type="entry name" value="WD40/YVTN_repeat-like_dom_sf"/>
</dbReference>
<dbReference type="InterPro" id="IPR036322">
    <property type="entry name" value="WD40_repeat_dom_sf"/>
</dbReference>
<evidence type="ECO:0000313" key="1">
    <source>
        <dbReference type="EMBL" id="EAR93332.4"/>
    </source>
</evidence>
<proteinExistence type="predicted"/>
<protein>
    <submittedName>
        <fullName evidence="1">Uncharacterized protein</fullName>
    </submittedName>
</protein>
<dbReference type="RefSeq" id="XP_001013577.4">
    <property type="nucleotide sequence ID" value="XM_001013577.4"/>
</dbReference>
<name>Q239S6_TETTS</name>
<dbReference type="AlphaFoldDB" id="Q239S6"/>
<dbReference type="EMBL" id="GG662726">
    <property type="protein sequence ID" value="EAR93332.4"/>
    <property type="molecule type" value="Genomic_DNA"/>
</dbReference>
<dbReference type="InParanoid" id="Q239S6"/>
<dbReference type="GeneID" id="7841566"/>
<evidence type="ECO:0000313" key="2">
    <source>
        <dbReference type="Proteomes" id="UP000009168"/>
    </source>
</evidence>
<dbReference type="KEGG" id="tet:TTHERM_00749020"/>
<keyword evidence="2" id="KW-1185">Reference proteome</keyword>
<organism evidence="1 2">
    <name type="scientific">Tetrahymena thermophila (strain SB210)</name>
    <dbReference type="NCBI Taxonomy" id="312017"/>
    <lineage>
        <taxon>Eukaryota</taxon>
        <taxon>Sar</taxon>
        <taxon>Alveolata</taxon>
        <taxon>Ciliophora</taxon>
        <taxon>Intramacronucleata</taxon>
        <taxon>Oligohymenophorea</taxon>
        <taxon>Hymenostomatida</taxon>
        <taxon>Tetrahymenina</taxon>
        <taxon>Tetrahymenidae</taxon>
        <taxon>Tetrahymena</taxon>
    </lineage>
</organism>
<sequence>MVDIQYNQAFDILVIALEDSILCYQQYQFSKSNNMLPIIYKLDNIQFLQFIADNLILTYDQQILHLNIQIGIIVNIIQFNSTQLVTSYSLNNNQDFLLVGFSDKQVLLYSLIDKKQFVFGASFKDPLNSSITIMQFIETEQVAYAVSSDGIIIQIDISNKQQTQQIDLKNLVSENPNTTIAKFLVDETYKRYIFCFLGQKKAYKNFIKDKIIDFSFVSDKVIAIFFIDKFELFLIQGENAKLVSQQDYSYPKILDYHFDSLNNSIICGFFLQHLEQCCTSIK</sequence>
<dbReference type="Proteomes" id="UP000009168">
    <property type="component" value="Unassembled WGS sequence"/>
</dbReference>
<gene>
    <name evidence="1" type="ORF">TTHERM_00749020</name>
</gene>
<accession>Q239S6</accession>
<dbReference type="Gene3D" id="2.130.10.10">
    <property type="entry name" value="YVTN repeat-like/Quinoprotein amine dehydrogenase"/>
    <property type="match status" value="1"/>
</dbReference>
<dbReference type="SUPFAM" id="SSF50978">
    <property type="entry name" value="WD40 repeat-like"/>
    <property type="match status" value="1"/>
</dbReference>
<dbReference type="HOGENOM" id="CLU_239993_0_0_1"/>
<reference evidence="2" key="1">
    <citation type="journal article" date="2006" name="PLoS Biol.">
        <title>Macronuclear genome sequence of the ciliate Tetrahymena thermophila, a model eukaryote.</title>
        <authorList>
            <person name="Eisen J.A."/>
            <person name="Coyne R.S."/>
            <person name="Wu M."/>
            <person name="Wu D."/>
            <person name="Thiagarajan M."/>
            <person name="Wortman J.R."/>
            <person name="Badger J.H."/>
            <person name="Ren Q."/>
            <person name="Amedeo P."/>
            <person name="Jones K.M."/>
            <person name="Tallon L.J."/>
            <person name="Delcher A.L."/>
            <person name="Salzberg S.L."/>
            <person name="Silva J.C."/>
            <person name="Haas B.J."/>
            <person name="Majoros W.H."/>
            <person name="Farzad M."/>
            <person name="Carlton J.M."/>
            <person name="Smith R.K. Jr."/>
            <person name="Garg J."/>
            <person name="Pearlman R.E."/>
            <person name="Karrer K.M."/>
            <person name="Sun L."/>
            <person name="Manning G."/>
            <person name="Elde N.C."/>
            <person name="Turkewitz A.P."/>
            <person name="Asai D.J."/>
            <person name="Wilkes D.E."/>
            <person name="Wang Y."/>
            <person name="Cai H."/>
            <person name="Collins K."/>
            <person name="Stewart B.A."/>
            <person name="Lee S.R."/>
            <person name="Wilamowska K."/>
            <person name="Weinberg Z."/>
            <person name="Ruzzo W.L."/>
            <person name="Wloga D."/>
            <person name="Gaertig J."/>
            <person name="Frankel J."/>
            <person name="Tsao C.-C."/>
            <person name="Gorovsky M.A."/>
            <person name="Keeling P.J."/>
            <person name="Waller R.F."/>
            <person name="Patron N.J."/>
            <person name="Cherry J.M."/>
            <person name="Stover N.A."/>
            <person name="Krieger C.J."/>
            <person name="del Toro C."/>
            <person name="Ryder H.F."/>
            <person name="Williamson S.C."/>
            <person name="Barbeau R.A."/>
            <person name="Hamilton E.P."/>
            <person name="Orias E."/>
        </authorList>
    </citation>
    <scope>NUCLEOTIDE SEQUENCE [LARGE SCALE GENOMIC DNA]</scope>
    <source>
        <strain evidence="2">SB210</strain>
    </source>
</reference>